<organism evidence="4 5">
    <name type="scientific">Microbacterium algeriense</name>
    <dbReference type="NCBI Taxonomy" id="2615184"/>
    <lineage>
        <taxon>Bacteria</taxon>
        <taxon>Bacillati</taxon>
        <taxon>Actinomycetota</taxon>
        <taxon>Actinomycetes</taxon>
        <taxon>Micrococcales</taxon>
        <taxon>Microbacteriaceae</taxon>
        <taxon>Microbacterium</taxon>
    </lineage>
</organism>
<dbReference type="Pfam" id="PF01551">
    <property type="entry name" value="Peptidase_M23"/>
    <property type="match status" value="1"/>
</dbReference>
<keyword evidence="2" id="KW-1133">Transmembrane helix</keyword>
<reference evidence="5" key="1">
    <citation type="submission" date="2019-09" db="EMBL/GenBank/DDBJ databases">
        <title>Whole genome sequencing of Microbacterium maritypicum.</title>
        <authorList>
            <person name="Lenchi N."/>
        </authorList>
    </citation>
    <scope>NUCLEOTIDE SEQUENCE [LARGE SCALE GENOMIC DNA]</scope>
    <source>
        <strain evidence="5">G1</strain>
    </source>
</reference>
<evidence type="ECO:0000256" key="1">
    <source>
        <dbReference type="SAM" id="MobiDB-lite"/>
    </source>
</evidence>
<evidence type="ECO:0000313" key="4">
    <source>
        <dbReference type="EMBL" id="KAB1862267.1"/>
    </source>
</evidence>
<gene>
    <name evidence="4" type="ORF">F6A08_14635</name>
</gene>
<evidence type="ECO:0000256" key="2">
    <source>
        <dbReference type="SAM" id="Phobius"/>
    </source>
</evidence>
<keyword evidence="5" id="KW-1185">Reference proteome</keyword>
<feature type="transmembrane region" description="Helical" evidence="2">
    <location>
        <begin position="189"/>
        <end position="211"/>
    </location>
</feature>
<dbReference type="EMBL" id="WAAO01000003">
    <property type="protein sequence ID" value="KAB1862267.1"/>
    <property type="molecule type" value="Genomic_DNA"/>
</dbReference>
<dbReference type="InterPro" id="IPR050570">
    <property type="entry name" value="Cell_wall_metabolism_enzyme"/>
</dbReference>
<dbReference type="InterPro" id="IPR016047">
    <property type="entry name" value="M23ase_b-sheet_dom"/>
</dbReference>
<dbReference type="PANTHER" id="PTHR21666:SF270">
    <property type="entry name" value="MUREIN HYDROLASE ACTIVATOR ENVC"/>
    <property type="match status" value="1"/>
</dbReference>
<name>A0ABQ6V2W5_9MICO</name>
<keyword evidence="2" id="KW-0812">Transmembrane</keyword>
<dbReference type="Gene3D" id="2.70.70.10">
    <property type="entry name" value="Glucose Permease (Domain IIA)"/>
    <property type="match status" value="1"/>
</dbReference>
<dbReference type="SUPFAM" id="SSF51261">
    <property type="entry name" value="Duplicated hybrid motif"/>
    <property type="match status" value="1"/>
</dbReference>
<feature type="domain" description="M23ase beta-sheet core" evidence="3">
    <location>
        <begin position="315"/>
        <end position="415"/>
    </location>
</feature>
<dbReference type="Proteomes" id="UP000478836">
    <property type="component" value="Unassembled WGS sequence"/>
</dbReference>
<evidence type="ECO:0000313" key="5">
    <source>
        <dbReference type="Proteomes" id="UP000478836"/>
    </source>
</evidence>
<accession>A0ABQ6V2W5</accession>
<sequence>MPFENSQAAPAPTRRSSRHRTAAAEAPASGTTDPISIAESAVALAAVIPLSRRAARQRQTSEAVAAAPVEPFIAEVPEPIIADVPASPVAPSDLTEVVEILEAAADVSEPEVAETVDALLSQAEPVSAPSVEPEGDAFERASRAFRNTGTVPTVSASARVPKAEPTDSAAAAEASAQAAFRRPRRIRKLVTVGASVGVMSLAGLLAVGMTLPAEAVAAVQGSGIASTSLVSAAAADAEGGDTEEIQAFVAPSGVENESLARAGDFSTVSLVQVAAEQGINYSGELFTNDPDAAIQWPFLVGVGMSYGYGMRSGRLHEGIDFVPGNGAPIQAIADGTVRIATEQGGAFGVTVYIDHVIDGSVITSHYSHMQYGSLQVKAGDTVKVGDIVGKTGNTGRSYGAHLHFELIVNGTTIDPMPWLRENAGRSSLSD</sequence>
<dbReference type="RefSeq" id="WP_017203721.1">
    <property type="nucleotide sequence ID" value="NZ_CBDRDE010000002.1"/>
</dbReference>
<dbReference type="PANTHER" id="PTHR21666">
    <property type="entry name" value="PEPTIDASE-RELATED"/>
    <property type="match status" value="1"/>
</dbReference>
<dbReference type="GeneID" id="77477702"/>
<dbReference type="CDD" id="cd12797">
    <property type="entry name" value="M23_peptidase"/>
    <property type="match status" value="1"/>
</dbReference>
<evidence type="ECO:0000259" key="3">
    <source>
        <dbReference type="Pfam" id="PF01551"/>
    </source>
</evidence>
<feature type="region of interest" description="Disordered" evidence="1">
    <location>
        <begin position="1"/>
        <end position="35"/>
    </location>
</feature>
<proteinExistence type="predicted"/>
<protein>
    <submittedName>
        <fullName evidence="4">Peptidoglycan DD-metalloendopeptidase family protein</fullName>
    </submittedName>
</protein>
<comment type="caution">
    <text evidence="4">The sequence shown here is derived from an EMBL/GenBank/DDBJ whole genome shotgun (WGS) entry which is preliminary data.</text>
</comment>
<dbReference type="InterPro" id="IPR011055">
    <property type="entry name" value="Dup_hybrid_motif"/>
</dbReference>
<keyword evidence="2" id="KW-0472">Membrane</keyword>